<proteinExistence type="predicted"/>
<name>A0A6I3SXZ6_9BURK</name>
<dbReference type="AlphaFoldDB" id="A0A6I3SXZ6"/>
<evidence type="ECO:0008006" key="6">
    <source>
        <dbReference type="Google" id="ProtNLM"/>
    </source>
</evidence>
<protein>
    <recommendedName>
        <fullName evidence="6">Alginate biosynthesis protein AlgF</fullName>
    </recommendedName>
</protein>
<organism evidence="3 4">
    <name type="scientific">Pseudoduganella buxea</name>
    <dbReference type="NCBI Taxonomy" id="1949069"/>
    <lineage>
        <taxon>Bacteria</taxon>
        <taxon>Pseudomonadati</taxon>
        <taxon>Pseudomonadota</taxon>
        <taxon>Betaproteobacteria</taxon>
        <taxon>Burkholderiales</taxon>
        <taxon>Oxalobacteraceae</taxon>
        <taxon>Telluria group</taxon>
        <taxon>Pseudoduganella</taxon>
    </lineage>
</organism>
<dbReference type="EMBL" id="WNKZ01000042">
    <property type="protein sequence ID" value="MTV54088.1"/>
    <property type="molecule type" value="Genomic_DNA"/>
</dbReference>
<comment type="caution">
    <text evidence="3">The sequence shown here is derived from an EMBL/GenBank/DDBJ whole genome shotgun (WGS) entry which is preliminary data.</text>
</comment>
<dbReference type="Proteomes" id="UP000622638">
    <property type="component" value="Unassembled WGS sequence"/>
</dbReference>
<accession>A0A6I3SXZ6</accession>
<evidence type="ECO:0000313" key="4">
    <source>
        <dbReference type="Proteomes" id="UP000430634"/>
    </source>
</evidence>
<dbReference type="OrthoDB" id="8751137at2"/>
<dbReference type="Proteomes" id="UP000430634">
    <property type="component" value="Unassembled WGS sequence"/>
</dbReference>
<gene>
    <name evidence="2" type="ORF">GCM10011572_39940</name>
    <name evidence="3" type="ORF">GM672_15260</name>
</gene>
<feature type="signal peptide" evidence="1">
    <location>
        <begin position="1"/>
        <end position="21"/>
    </location>
</feature>
<reference evidence="2" key="1">
    <citation type="journal article" date="2014" name="Int. J. Syst. Evol. Microbiol.">
        <title>Complete genome of a new Firmicutes species belonging to the dominant human colonic microbiota ('Ruminococcus bicirculans') reveals two chromosomes and a selective capacity to utilize plant glucans.</title>
        <authorList>
            <consortium name="NISC Comparative Sequencing Program"/>
            <person name="Wegmann U."/>
            <person name="Louis P."/>
            <person name="Goesmann A."/>
            <person name="Henrissat B."/>
            <person name="Duncan S.H."/>
            <person name="Flint H.J."/>
        </authorList>
    </citation>
    <scope>NUCLEOTIDE SEQUENCE</scope>
    <source>
        <strain evidence="2">CGMCC 1.15931</strain>
    </source>
</reference>
<reference evidence="3 4" key="3">
    <citation type="submission" date="2019-11" db="EMBL/GenBank/DDBJ databases">
        <title>Type strains purchased from KCTC, JCM and DSMZ.</title>
        <authorList>
            <person name="Lu H."/>
        </authorList>
    </citation>
    <scope>NUCLEOTIDE SEQUENCE [LARGE SCALE GENOMIC DNA]</scope>
    <source>
        <strain evidence="3 4">KCTC 52429</strain>
    </source>
</reference>
<evidence type="ECO:0000313" key="5">
    <source>
        <dbReference type="Proteomes" id="UP000622638"/>
    </source>
</evidence>
<evidence type="ECO:0000313" key="3">
    <source>
        <dbReference type="EMBL" id="MTV54088.1"/>
    </source>
</evidence>
<keyword evidence="5" id="KW-1185">Reference proteome</keyword>
<dbReference type="EMBL" id="BMKG01000019">
    <property type="protein sequence ID" value="GGC14500.1"/>
    <property type="molecule type" value="Genomic_DNA"/>
</dbReference>
<reference evidence="5" key="2">
    <citation type="journal article" date="2019" name="Int. J. Syst. Evol. Microbiol.">
        <title>The Global Catalogue of Microorganisms (GCM) 10K type strain sequencing project: providing services to taxonomists for standard genome sequencing and annotation.</title>
        <authorList>
            <consortium name="The Broad Institute Genomics Platform"/>
            <consortium name="The Broad Institute Genome Sequencing Center for Infectious Disease"/>
            <person name="Wu L."/>
            <person name="Ma J."/>
        </authorList>
    </citation>
    <scope>NUCLEOTIDE SEQUENCE [LARGE SCALE GENOMIC DNA]</scope>
    <source>
        <strain evidence="5">CGMCC 1.15931</strain>
    </source>
</reference>
<evidence type="ECO:0000313" key="2">
    <source>
        <dbReference type="EMBL" id="GGC14500.1"/>
    </source>
</evidence>
<keyword evidence="1" id="KW-0732">Signal</keyword>
<sequence>MKCSILAGLLAAAFFHPLAVAGDLSRYRLTLPAGAGAREEGGAIVFSNAAAAEVRVGALVVALDPPADVPFTADLILLSRPGQALPATRHAIPVVAPAGTVTQTGAEPVYALDTWQALTVRKGATLLRITALPDPRGHGAAPAALTVMLDFGEPCRILVHGETLGLREIEGIPRHFPGARLALLRDEGEPVLLAVDGAQATLRRGLRGEVHRFGTPSCR</sequence>
<dbReference type="RefSeq" id="WP_155471392.1">
    <property type="nucleotide sequence ID" value="NZ_BMKG01000019.1"/>
</dbReference>
<feature type="chain" id="PRO_5026247965" description="Alginate biosynthesis protein AlgF" evidence="1">
    <location>
        <begin position="22"/>
        <end position="219"/>
    </location>
</feature>
<reference evidence="2" key="4">
    <citation type="submission" date="2024-05" db="EMBL/GenBank/DDBJ databases">
        <authorList>
            <person name="Sun Q."/>
            <person name="Zhou Y."/>
        </authorList>
    </citation>
    <scope>NUCLEOTIDE SEQUENCE</scope>
    <source>
        <strain evidence="2">CGMCC 1.15931</strain>
    </source>
</reference>
<evidence type="ECO:0000256" key="1">
    <source>
        <dbReference type="SAM" id="SignalP"/>
    </source>
</evidence>